<gene>
    <name evidence="5" type="ORF">U1T56_24215</name>
</gene>
<evidence type="ECO:0000256" key="1">
    <source>
        <dbReference type="ARBA" id="ARBA00022630"/>
    </source>
</evidence>
<dbReference type="SUPFAM" id="SSF56176">
    <property type="entry name" value="FAD-binding/transporter-associated domain-like"/>
    <property type="match status" value="1"/>
</dbReference>
<dbReference type="PANTHER" id="PTHR42659:SF2">
    <property type="entry name" value="XANTHINE DEHYDROGENASE SUBUNIT C-RELATED"/>
    <property type="match status" value="1"/>
</dbReference>
<protein>
    <submittedName>
        <fullName evidence="5">FAD binding domain-containing protein</fullName>
    </submittedName>
</protein>
<dbReference type="InterPro" id="IPR036318">
    <property type="entry name" value="FAD-bd_PCMH-like_sf"/>
</dbReference>
<dbReference type="InterPro" id="IPR016166">
    <property type="entry name" value="FAD-bd_PCMH"/>
</dbReference>
<dbReference type="PANTHER" id="PTHR42659">
    <property type="entry name" value="XANTHINE DEHYDROGENASE SUBUNIT C-RELATED"/>
    <property type="match status" value="1"/>
</dbReference>
<keyword evidence="1" id="KW-0285">Flavoprotein</keyword>
<feature type="non-terminal residue" evidence="5">
    <location>
        <position position="91"/>
    </location>
</feature>
<comment type="caution">
    <text evidence="5">The sequence shown here is derived from an EMBL/GenBank/DDBJ whole genome shotgun (WGS) entry which is preliminary data.</text>
</comment>
<dbReference type="InterPro" id="IPR016167">
    <property type="entry name" value="FAD-bd_PCMH_sub1"/>
</dbReference>
<accession>A0ABU8XZB4</accession>
<evidence type="ECO:0000259" key="4">
    <source>
        <dbReference type="PROSITE" id="PS51387"/>
    </source>
</evidence>
<dbReference type="InterPro" id="IPR002346">
    <property type="entry name" value="Mopterin_DH_FAD-bd"/>
</dbReference>
<dbReference type="Pfam" id="PF00941">
    <property type="entry name" value="FAD_binding_5"/>
    <property type="match status" value="1"/>
</dbReference>
<evidence type="ECO:0000313" key="6">
    <source>
        <dbReference type="Proteomes" id="UP001375743"/>
    </source>
</evidence>
<evidence type="ECO:0000313" key="5">
    <source>
        <dbReference type="EMBL" id="MEK0086251.1"/>
    </source>
</evidence>
<proteinExistence type="predicted"/>
<keyword evidence="2" id="KW-0274">FAD</keyword>
<evidence type="ECO:0000256" key="3">
    <source>
        <dbReference type="ARBA" id="ARBA00023002"/>
    </source>
</evidence>
<dbReference type="Proteomes" id="UP001375743">
    <property type="component" value="Unassembled WGS sequence"/>
</dbReference>
<keyword evidence="6" id="KW-1185">Reference proteome</keyword>
<sequence>MVPFDFAYYRPQSIAEATALFAALERDGKRTLYYGGGTEIITLSRLNLVRTAAVIDIKSIPECRSLDVDNGSLVLGAALSLGELEEANPFP</sequence>
<name>A0ABU8XZB4_9PROT</name>
<dbReference type="PROSITE" id="PS51387">
    <property type="entry name" value="FAD_PCMH"/>
    <property type="match status" value="1"/>
</dbReference>
<keyword evidence="3" id="KW-0560">Oxidoreductase</keyword>
<dbReference type="Gene3D" id="3.30.43.10">
    <property type="entry name" value="Uridine Diphospho-n-acetylenolpyruvylglucosamine Reductase, domain 2"/>
    <property type="match status" value="1"/>
</dbReference>
<dbReference type="InterPro" id="IPR051312">
    <property type="entry name" value="Diverse_Substr_Oxidored"/>
</dbReference>
<dbReference type="RefSeq" id="WP_418162072.1">
    <property type="nucleotide sequence ID" value="NZ_JBBLZC010000117.1"/>
</dbReference>
<feature type="domain" description="FAD-binding PCMH-type" evidence="4">
    <location>
        <begin position="1"/>
        <end position="91"/>
    </location>
</feature>
<dbReference type="EMBL" id="JBBLZC010000117">
    <property type="protein sequence ID" value="MEK0086251.1"/>
    <property type="molecule type" value="Genomic_DNA"/>
</dbReference>
<reference evidence="5 6" key="1">
    <citation type="submission" date="2024-01" db="EMBL/GenBank/DDBJ databases">
        <title>Multi-omics insights into the function and evolution of sodium benzoate biodegradation pathways in Benzoatithermus flavus gen. nov., sp. nov. from hot spring.</title>
        <authorList>
            <person name="Hu C.-J."/>
            <person name="Li W.-J."/>
        </authorList>
    </citation>
    <scope>NUCLEOTIDE SEQUENCE [LARGE SCALE GENOMIC DNA]</scope>
    <source>
        <strain evidence="5 6">SYSU G07066</strain>
    </source>
</reference>
<evidence type="ECO:0000256" key="2">
    <source>
        <dbReference type="ARBA" id="ARBA00022827"/>
    </source>
</evidence>
<organism evidence="5 6">
    <name type="scientific">Benzoatithermus flavus</name>
    <dbReference type="NCBI Taxonomy" id="3108223"/>
    <lineage>
        <taxon>Bacteria</taxon>
        <taxon>Pseudomonadati</taxon>
        <taxon>Pseudomonadota</taxon>
        <taxon>Alphaproteobacteria</taxon>
        <taxon>Geminicoccales</taxon>
        <taxon>Geminicoccaceae</taxon>
        <taxon>Benzoatithermus</taxon>
    </lineage>
</organism>